<protein>
    <submittedName>
        <fullName evidence="1">Uncharacterized protein</fullName>
    </submittedName>
</protein>
<keyword evidence="2" id="KW-1185">Reference proteome</keyword>
<comment type="caution">
    <text evidence="1">The sequence shown here is derived from an EMBL/GenBank/DDBJ whole genome shotgun (WGS) entry which is preliminary data.</text>
</comment>
<dbReference type="RefSeq" id="WP_147082481.1">
    <property type="nucleotide sequence ID" value="NZ_VOQR01000001.1"/>
</dbReference>
<proteinExistence type="predicted"/>
<name>A0A5C6UGL9_9SPHN</name>
<sequence>MDDETAQQVIELISSMLRWEMRKRALSWDCDVHSLSIRSGQQLVWAAQPSAGGPVCVSHELKWSDCSTLADLTAAAELLCDTAEQIERGAAERTASAAVCTAAINGLLPSSANASFRTDALLFRTCRVRSGYEAAAKVELHFEDGSTVQRG</sequence>
<reference evidence="1 2" key="1">
    <citation type="journal article" date="2013" name="Antonie Van Leeuwenhoek">
        <title>Sphingomonas ginsenosidivorax sp. nov., with the ability to transform ginsenosides.</title>
        <authorList>
            <person name="Jin X.F."/>
            <person name="Kim J.K."/>
            <person name="Liu Q.M."/>
            <person name="Kang M.S."/>
            <person name="He D."/>
            <person name="Jin F.X."/>
            <person name="Kim S.C."/>
            <person name="Im W.T."/>
        </authorList>
    </citation>
    <scope>NUCLEOTIDE SEQUENCE [LARGE SCALE GENOMIC DNA]</scope>
    <source>
        <strain evidence="1 2">KHI67</strain>
    </source>
</reference>
<evidence type="ECO:0000313" key="1">
    <source>
        <dbReference type="EMBL" id="TXC71316.1"/>
    </source>
</evidence>
<organism evidence="1 2">
    <name type="scientific">Sphingomonas ginsenosidivorax</name>
    <dbReference type="NCBI Taxonomy" id="862135"/>
    <lineage>
        <taxon>Bacteria</taxon>
        <taxon>Pseudomonadati</taxon>
        <taxon>Pseudomonadota</taxon>
        <taxon>Alphaproteobacteria</taxon>
        <taxon>Sphingomonadales</taxon>
        <taxon>Sphingomonadaceae</taxon>
        <taxon>Sphingomonas</taxon>
    </lineage>
</organism>
<dbReference type="AlphaFoldDB" id="A0A5C6UGL9"/>
<gene>
    <name evidence="1" type="ORF">FSB78_10450</name>
</gene>
<dbReference type="Proteomes" id="UP000321250">
    <property type="component" value="Unassembled WGS sequence"/>
</dbReference>
<accession>A0A5C6UGL9</accession>
<evidence type="ECO:0000313" key="2">
    <source>
        <dbReference type="Proteomes" id="UP000321250"/>
    </source>
</evidence>
<dbReference type="EMBL" id="VOQR01000001">
    <property type="protein sequence ID" value="TXC71316.1"/>
    <property type="molecule type" value="Genomic_DNA"/>
</dbReference>